<dbReference type="AlphaFoldDB" id="A0AAU6WRB2"/>
<accession>A0AAU6WRB2</accession>
<sequence>MKLQAEFLKQRAEDEDLKTDIDELLKTSEDMNLSMREMLWSLNSGNDTLGSFIDYAKSYAQKFLKKQRLSFTSKTKM</sequence>
<proteinExistence type="predicted"/>
<name>A0AAU6WRB2_9FLAO</name>
<dbReference type="EMBL" id="CP154834">
    <property type="protein sequence ID" value="XAO75349.1"/>
    <property type="molecule type" value="Genomic_DNA"/>
</dbReference>
<evidence type="ECO:0000313" key="1">
    <source>
        <dbReference type="EMBL" id="XAO75349.1"/>
    </source>
</evidence>
<gene>
    <name evidence="1" type="ORF">AAFP95_05210</name>
</gene>
<dbReference type="Proteomes" id="UP001463665">
    <property type="component" value="Chromosome"/>
</dbReference>
<reference evidence="1 2" key="1">
    <citation type="submission" date="2024-04" db="EMBL/GenBank/DDBJ databases">
        <title>Genome sequencing and assembly of rice foliar adapted Chryseobacterium endophyticum OsEnb-ALM-A6.</title>
        <authorList>
            <person name="Kumar S."/>
            <person name="Javed M."/>
            <person name="Chouhan V."/>
            <person name="Charishma K."/>
            <person name="Patel A."/>
            <person name="Kumar M."/>
            <person name="Sahu K.P."/>
            <person name="Kumar A."/>
        </authorList>
    </citation>
    <scope>NUCLEOTIDE SEQUENCE [LARGE SCALE GENOMIC DNA]</scope>
    <source>
        <strain evidence="1 2">OsEnb-ALM-A6</strain>
    </source>
</reference>
<protein>
    <submittedName>
        <fullName evidence="1">Uncharacterized protein</fullName>
    </submittedName>
</protein>
<dbReference type="RefSeq" id="WP_345767085.1">
    <property type="nucleotide sequence ID" value="NZ_CP154834.1"/>
</dbReference>
<keyword evidence="2" id="KW-1185">Reference proteome</keyword>
<evidence type="ECO:0000313" key="2">
    <source>
        <dbReference type="Proteomes" id="UP001463665"/>
    </source>
</evidence>
<organism evidence="1 2">
    <name type="scientific">Chryseobacterium endophyticum</name>
    <dbReference type="NCBI Taxonomy" id="1854762"/>
    <lineage>
        <taxon>Bacteria</taxon>
        <taxon>Pseudomonadati</taxon>
        <taxon>Bacteroidota</taxon>
        <taxon>Flavobacteriia</taxon>
        <taxon>Flavobacteriales</taxon>
        <taxon>Weeksellaceae</taxon>
        <taxon>Chryseobacterium group</taxon>
        <taxon>Chryseobacterium</taxon>
    </lineage>
</organism>